<dbReference type="Proteomes" id="UP000192478">
    <property type="component" value="Chromosome"/>
</dbReference>
<gene>
    <name evidence="8" type="primary">yehU_3</name>
    <name evidence="7" type="ORF">BJL90_00875</name>
    <name evidence="8" type="ORF">CLFO_34060</name>
</gene>
<dbReference type="SUPFAM" id="SSF158472">
    <property type="entry name" value="HAMP domain-like"/>
    <property type="match status" value="1"/>
</dbReference>
<dbReference type="EC" id="2.7.13.3" evidence="8"/>
<evidence type="ECO:0000256" key="2">
    <source>
        <dbReference type="ARBA" id="ARBA00022553"/>
    </source>
</evidence>
<dbReference type="EMBL" id="CP017603">
    <property type="protein sequence ID" value="AOY74633.1"/>
    <property type="molecule type" value="Genomic_DNA"/>
</dbReference>
<evidence type="ECO:0000313" key="8">
    <source>
        <dbReference type="EMBL" id="ARE89000.1"/>
    </source>
</evidence>
<proteinExistence type="predicted"/>
<dbReference type="Pfam" id="PF06580">
    <property type="entry name" value="His_kinase"/>
    <property type="match status" value="1"/>
</dbReference>
<feature type="transmembrane region" description="Helical" evidence="5">
    <location>
        <begin position="287"/>
        <end position="313"/>
    </location>
</feature>
<dbReference type="EMBL" id="CP020559">
    <property type="protein sequence ID" value="ARE89000.1"/>
    <property type="molecule type" value="Genomic_DNA"/>
</dbReference>
<sequence length="575" mass="66159">MNRFTIKTKLFLSNCILAILSVLVIWLVVSNVYIQLLQDKQINYVKNLSESSKQQIDFLLQLTRNTGSYLGSNAEFLNILTSNDDMDKETDLNEILKSAVMLQDYINSIFVFDANGHFYTSDFSVNENHLKKIAEQYSLSKNNNARNDRFEFIRNAAYRKSIILDTILYLQPVFDRNTEDMLGLIMIEIDSSTINQLLTVFSIQNDEKLLLVDAEQNVIVNFPYNSNLSDIPKSYPQLMEERNVSIEGSIFGEQNFIVSTSIGYTDWKLIRAIPFDHIYEEIDALNLYIWIAAIILFFICIIISSVLSSTFIAPIKKLRDKILMVEKGDLKVRSEVSTNDELGQLSNSFDRMVVRLDRLITDRINDEKKKAEMNLQILQAQINPHFLYNTLDTIKWMANIQNVPSVANSIIYLINLLKYNINVKETDVLLEEEIDNIINYVNLQKLSMGDTFEVEISVSDDLRQCRILKFILQPIVENAIFHGFDETKDEFIIQIKAITEKDCLIIDVIDNGVGMQEDTVNSILEKDYKAKFSGIGIKNIDERIKLYFGEQYGLKFHSTLGKNTTVTLTMPLIEN</sequence>
<evidence type="ECO:0000256" key="5">
    <source>
        <dbReference type="SAM" id="Phobius"/>
    </source>
</evidence>
<dbReference type="InterPro" id="IPR010559">
    <property type="entry name" value="Sig_transdc_His_kin_internal"/>
</dbReference>
<dbReference type="KEGG" id="cfm:BJL90_00875"/>
<evidence type="ECO:0000313" key="9">
    <source>
        <dbReference type="Proteomes" id="UP000177894"/>
    </source>
</evidence>
<reference evidence="8 10" key="2">
    <citation type="submission" date="2017-03" db="EMBL/GenBank/DDBJ databases">
        <title>Complete sequence of Clostridium formicaceticum DSM 92.</title>
        <authorList>
            <person name="Poehlein A."/>
            <person name="Karl M."/>
            <person name="Bengelsdorf F.R."/>
            <person name="Duerre P."/>
            <person name="Daniel R."/>
        </authorList>
    </citation>
    <scope>NUCLEOTIDE SEQUENCE [LARGE SCALE GENOMIC DNA]</scope>
    <source>
        <strain evidence="8 10">DSM 92</strain>
    </source>
</reference>
<dbReference type="InterPro" id="IPR003660">
    <property type="entry name" value="HAMP_dom"/>
</dbReference>
<organism evidence="8 10">
    <name type="scientific">Clostridium formicaceticum</name>
    <dbReference type="NCBI Taxonomy" id="1497"/>
    <lineage>
        <taxon>Bacteria</taxon>
        <taxon>Bacillati</taxon>
        <taxon>Bacillota</taxon>
        <taxon>Clostridia</taxon>
        <taxon>Eubacteriales</taxon>
        <taxon>Clostridiaceae</taxon>
        <taxon>Clostridium</taxon>
    </lineage>
</organism>
<dbReference type="GO" id="GO:0000155">
    <property type="term" value="F:phosphorelay sensor kinase activity"/>
    <property type="evidence" value="ECO:0007669"/>
    <property type="project" value="InterPro"/>
</dbReference>
<dbReference type="RefSeq" id="WP_070963474.1">
    <property type="nucleotide sequence ID" value="NZ_CP017603.1"/>
</dbReference>
<dbReference type="Gene3D" id="3.30.450.20">
    <property type="entry name" value="PAS domain"/>
    <property type="match status" value="2"/>
</dbReference>
<evidence type="ECO:0000259" key="6">
    <source>
        <dbReference type="PROSITE" id="PS50885"/>
    </source>
</evidence>
<keyword evidence="4 8" id="KW-0418">Kinase</keyword>
<dbReference type="SUPFAM" id="SSF55874">
    <property type="entry name" value="ATPase domain of HSP90 chaperone/DNA topoisomerase II/histidine kinase"/>
    <property type="match status" value="1"/>
</dbReference>
<dbReference type="Pfam" id="PF02518">
    <property type="entry name" value="HATPase_c"/>
    <property type="match status" value="1"/>
</dbReference>
<keyword evidence="5" id="KW-1133">Transmembrane helix</keyword>
<keyword evidence="9" id="KW-1185">Reference proteome</keyword>
<dbReference type="Pfam" id="PF00672">
    <property type="entry name" value="HAMP"/>
    <property type="match status" value="1"/>
</dbReference>
<evidence type="ECO:0000313" key="10">
    <source>
        <dbReference type="Proteomes" id="UP000192478"/>
    </source>
</evidence>
<dbReference type="PANTHER" id="PTHR34220">
    <property type="entry name" value="SENSOR HISTIDINE KINASE YPDA"/>
    <property type="match status" value="1"/>
</dbReference>
<keyword evidence="3 8" id="KW-0808">Transferase</keyword>
<comment type="subcellular location">
    <subcellularLocation>
        <location evidence="1">Membrane</location>
    </subcellularLocation>
</comment>
<name>A0AAC9RRR5_9CLOT</name>
<protein>
    <submittedName>
        <fullName evidence="8">Sensor histidine kinase YehU</fullName>
        <ecNumber evidence="8">2.7.13.3</ecNumber>
    </submittedName>
</protein>
<dbReference type="InterPro" id="IPR050640">
    <property type="entry name" value="Bact_2-comp_sensor_kinase"/>
</dbReference>
<evidence type="ECO:0000256" key="4">
    <source>
        <dbReference type="ARBA" id="ARBA00022777"/>
    </source>
</evidence>
<feature type="domain" description="HAMP" evidence="6">
    <location>
        <begin position="309"/>
        <end position="361"/>
    </location>
</feature>
<dbReference type="InterPro" id="IPR036890">
    <property type="entry name" value="HATPase_C_sf"/>
</dbReference>
<accession>A0AAC9RRR5</accession>
<dbReference type="Gene3D" id="3.30.565.10">
    <property type="entry name" value="Histidine kinase-like ATPase, C-terminal domain"/>
    <property type="match status" value="1"/>
</dbReference>
<dbReference type="CDD" id="cd06225">
    <property type="entry name" value="HAMP"/>
    <property type="match status" value="1"/>
</dbReference>
<dbReference type="Gene3D" id="6.10.340.10">
    <property type="match status" value="1"/>
</dbReference>
<evidence type="ECO:0000256" key="3">
    <source>
        <dbReference type="ARBA" id="ARBA00022679"/>
    </source>
</evidence>
<dbReference type="AlphaFoldDB" id="A0AAC9RRR5"/>
<dbReference type="PROSITE" id="PS50885">
    <property type="entry name" value="HAMP"/>
    <property type="match status" value="1"/>
</dbReference>
<dbReference type="Proteomes" id="UP000177894">
    <property type="component" value="Chromosome"/>
</dbReference>
<dbReference type="CDD" id="cd18773">
    <property type="entry name" value="PDC1_HK_sensor"/>
    <property type="match status" value="1"/>
</dbReference>
<dbReference type="InterPro" id="IPR003594">
    <property type="entry name" value="HATPase_dom"/>
</dbReference>
<dbReference type="GO" id="GO:0016020">
    <property type="term" value="C:membrane"/>
    <property type="evidence" value="ECO:0007669"/>
    <property type="project" value="UniProtKB-SubCell"/>
</dbReference>
<feature type="transmembrane region" description="Helical" evidence="5">
    <location>
        <begin position="12"/>
        <end position="34"/>
    </location>
</feature>
<dbReference type="SMART" id="SM00387">
    <property type="entry name" value="HATPase_c"/>
    <property type="match status" value="1"/>
</dbReference>
<dbReference type="SMART" id="SM00304">
    <property type="entry name" value="HAMP"/>
    <property type="match status" value="1"/>
</dbReference>
<evidence type="ECO:0000256" key="1">
    <source>
        <dbReference type="ARBA" id="ARBA00004370"/>
    </source>
</evidence>
<reference evidence="7 9" key="1">
    <citation type="submission" date="2016-10" db="EMBL/GenBank/DDBJ databases">
        <title>Complete Genome Sequence of Acetogen Clostridium formicoaceticum ATCC 27076.</title>
        <authorList>
            <person name="Bao T."/>
            <person name="Cheng C."/>
            <person name="Zhao J."/>
            <person name="Yang S.-T."/>
            <person name="Wang J."/>
            <person name="Wang M."/>
        </authorList>
    </citation>
    <scope>NUCLEOTIDE SEQUENCE [LARGE SCALE GENOMIC DNA]</scope>
    <source>
        <strain evidence="7 9">ATCC 27076</strain>
    </source>
</reference>
<evidence type="ECO:0000313" key="7">
    <source>
        <dbReference type="EMBL" id="AOY74633.1"/>
    </source>
</evidence>
<dbReference type="PANTHER" id="PTHR34220:SF7">
    <property type="entry name" value="SENSOR HISTIDINE KINASE YPDA"/>
    <property type="match status" value="1"/>
</dbReference>
<keyword evidence="5" id="KW-0812">Transmembrane</keyword>
<keyword evidence="2" id="KW-0597">Phosphoprotein</keyword>
<keyword evidence="5" id="KW-0472">Membrane</keyword>